<dbReference type="Proteomes" id="UP000272003">
    <property type="component" value="Chromosome"/>
</dbReference>
<keyword evidence="3" id="KW-1185">Reference proteome</keyword>
<feature type="domain" description="GIY-YIG" evidence="1">
    <location>
        <begin position="38"/>
        <end position="133"/>
    </location>
</feature>
<dbReference type="Gene3D" id="3.40.50.300">
    <property type="entry name" value="P-loop containing nucleotide triphosphate hydrolases"/>
    <property type="match status" value="1"/>
</dbReference>
<dbReference type="CDD" id="cd10439">
    <property type="entry name" value="GIY-YIG_COG3410"/>
    <property type="match status" value="1"/>
</dbReference>
<name>A0A387AQM9_9LACO</name>
<organism evidence="2 3">
    <name type="scientific">Apilactobacillus bombintestini</name>
    <dbReference type="NCBI Taxonomy" id="2419772"/>
    <lineage>
        <taxon>Bacteria</taxon>
        <taxon>Bacillati</taxon>
        <taxon>Bacillota</taxon>
        <taxon>Bacilli</taxon>
        <taxon>Lactobacillales</taxon>
        <taxon>Lactobacillaceae</taxon>
        <taxon>Apilactobacillus</taxon>
    </lineage>
</organism>
<dbReference type="SUPFAM" id="SSF52540">
    <property type="entry name" value="P-loop containing nucleoside triphosphate hydrolases"/>
    <property type="match status" value="1"/>
</dbReference>
<proteinExistence type="predicted"/>
<dbReference type="EMBL" id="CP032626">
    <property type="protein sequence ID" value="AYF93074.1"/>
    <property type="molecule type" value="Genomic_DNA"/>
</dbReference>
<dbReference type="Pfam" id="PF09848">
    <property type="entry name" value="SLFN-g3_helicase"/>
    <property type="match status" value="1"/>
</dbReference>
<evidence type="ECO:0000259" key="1">
    <source>
        <dbReference type="PROSITE" id="PS50164"/>
    </source>
</evidence>
<dbReference type="RefSeq" id="WP_120784838.1">
    <property type="nucleotide sequence ID" value="NZ_CP032626.1"/>
</dbReference>
<protein>
    <submittedName>
        <fullName evidence="2">DUF2075 domain-containing protein</fullName>
    </submittedName>
</protein>
<dbReference type="InterPro" id="IPR000305">
    <property type="entry name" value="GIY-YIG_endonuc"/>
</dbReference>
<dbReference type="InterPro" id="IPR018647">
    <property type="entry name" value="SLFN_3-like_DNA/RNA_helicase"/>
</dbReference>
<dbReference type="PROSITE" id="PS50164">
    <property type="entry name" value="GIY_YIG"/>
    <property type="match status" value="1"/>
</dbReference>
<dbReference type="KEGG" id="abom:D7I45_06160"/>
<dbReference type="AlphaFoldDB" id="A0A387AQM9"/>
<evidence type="ECO:0000313" key="3">
    <source>
        <dbReference type="Proteomes" id="UP000272003"/>
    </source>
</evidence>
<gene>
    <name evidence="2" type="ORF">D7I45_06160</name>
</gene>
<dbReference type="OrthoDB" id="3193269at2"/>
<evidence type="ECO:0000313" key="2">
    <source>
        <dbReference type="EMBL" id="AYF93074.1"/>
    </source>
</evidence>
<dbReference type="Pfam" id="PF01541">
    <property type="entry name" value="GIY-YIG"/>
    <property type="match status" value="1"/>
</dbReference>
<dbReference type="InterPro" id="IPR027417">
    <property type="entry name" value="P-loop_NTPase"/>
</dbReference>
<sequence length="589" mass="68352">MTASSEEDFLPIIKQYNYNVDTKEEILKRDKHNDYITRYPTVYIVIDKLSGRKNVGKFKAYVGETNNIVRRTEQHLKSESSSREDWTALNSSKHAKLIVIAHREFNKSLTLDIENKLMQYLVSDDSIAELNNRRSNDQDLYYTHDRFKFIFEEIWKGLSEKREDIFPDIDDIKNSAIFKASPFHKLTDEQIDARDKIIEKVNKIENTQTDDNLIVVKGSAGTGKTVLLSSLFAELNTKSSNQEAYVIVNHDQQLKVYENIANKLGIKSKFGDDIANKPTMFLNRHPVTDNNKTKSADIVLVDEAHLLLTQGYMAYRRKNQLDDLKKVSKVVVAVLDPYQVLKSNGYMEKDYYDKIFNNAQKHGNLIELNQQNRMMANDDTINWIDNIIENRKISEIPEDDKYDLRVFDNIDDMYSAIKEHDGKNENLVRGLSRMVATYDWEFKNKPKPAIDEETGDSYWRVKIGDNFNLPWNNQIPVEKKFKELAWAEQPQTINEVGSTFTIQGFDLNYCGLIIGPSVKYRDGKIVFDKNYSYDKQATNKRTMDNGDKKDVSDELIRNELNVLMKRGVHGLYIYAVDDALRNELLKMSK</sequence>
<accession>A0A387AQM9</accession>
<reference evidence="2 3" key="1">
    <citation type="submission" date="2018-09" db="EMBL/GenBank/DDBJ databases">
        <title>Genome sequencing of strain BHWM-4.</title>
        <authorList>
            <person name="Heo J."/>
            <person name="Kim S.-J."/>
            <person name="Kwon S.-W."/>
        </authorList>
    </citation>
    <scope>NUCLEOTIDE SEQUENCE [LARGE SCALE GENOMIC DNA]</scope>
    <source>
        <strain evidence="2 3">BHWM-4</strain>
    </source>
</reference>